<keyword evidence="2" id="KW-0808">Transferase</keyword>
<protein>
    <submittedName>
        <fullName evidence="2">GCN5-related N-acetyltransferase</fullName>
        <ecNumber evidence="2">2.3.1.-</ecNumber>
    </submittedName>
</protein>
<accession>A0A9P1NHB4</accession>
<name>A0A9P1NHB4_BACAS</name>
<dbReference type="Proteomes" id="UP000006562">
    <property type="component" value="Chromosome"/>
</dbReference>
<dbReference type="InterPro" id="IPR051556">
    <property type="entry name" value="N-term/lysine_N-AcTrnsfr"/>
</dbReference>
<sequence>MDSYQIKKLKPEDYNKCGNIWDVEKKKKMAKMFYDELVSGNRITFIYSVNDEFIGEGSLVFQKNDPDYTIPDKRIYLSRMIVKEGYRNRGIGGIIVDYLIDYAKHLGYEEITLGVDTDNLNARHLYEKKGFTTVLFLGEDEYGEYVKLLKKLK</sequence>
<dbReference type="PANTHER" id="PTHR42919:SF35">
    <property type="entry name" value="N-ACETYLTRANSFERASE DOMAIN-CONTAINING PROTEIN"/>
    <property type="match status" value="1"/>
</dbReference>
<dbReference type="PANTHER" id="PTHR42919">
    <property type="entry name" value="N-ALPHA-ACETYLTRANSFERASE"/>
    <property type="match status" value="1"/>
</dbReference>
<organism evidence="2 3">
    <name type="scientific">Bacillus amyloliquefaciens (strain ATCC 23350 / DSM 7 / BCRC 11601 / CCUG 28519 / NBRC 15535 / NRRL B-14393 / F)</name>
    <dbReference type="NCBI Taxonomy" id="692420"/>
    <lineage>
        <taxon>Bacteria</taxon>
        <taxon>Bacillati</taxon>
        <taxon>Bacillota</taxon>
        <taxon>Bacilli</taxon>
        <taxon>Bacillales</taxon>
        <taxon>Bacillaceae</taxon>
        <taxon>Bacillus</taxon>
        <taxon>Bacillus amyloliquefaciens group</taxon>
    </lineage>
</organism>
<evidence type="ECO:0000313" key="3">
    <source>
        <dbReference type="Proteomes" id="UP000006562"/>
    </source>
</evidence>
<evidence type="ECO:0000313" key="2">
    <source>
        <dbReference type="EMBL" id="CBI42399.1"/>
    </source>
</evidence>
<dbReference type="Gene3D" id="3.40.630.30">
    <property type="match status" value="1"/>
</dbReference>
<dbReference type="CDD" id="cd04301">
    <property type="entry name" value="NAT_SF"/>
    <property type="match status" value="1"/>
</dbReference>
<dbReference type="AlphaFoldDB" id="A0A9P1NHB4"/>
<dbReference type="PROSITE" id="PS51186">
    <property type="entry name" value="GNAT"/>
    <property type="match status" value="1"/>
</dbReference>
<dbReference type="InterPro" id="IPR016181">
    <property type="entry name" value="Acyl_CoA_acyltransferase"/>
</dbReference>
<dbReference type="EC" id="2.3.1.-" evidence="2"/>
<keyword evidence="2" id="KW-0012">Acyltransferase</keyword>
<feature type="domain" description="N-acetyltransferase" evidence="1">
    <location>
        <begin position="4"/>
        <end position="150"/>
    </location>
</feature>
<gene>
    <name evidence="2" type="ordered locus">BAMF_1273</name>
</gene>
<dbReference type="SUPFAM" id="SSF55729">
    <property type="entry name" value="Acyl-CoA N-acyltransferases (Nat)"/>
    <property type="match status" value="1"/>
</dbReference>
<dbReference type="EMBL" id="FN597644">
    <property type="protein sequence ID" value="CBI42399.1"/>
    <property type="molecule type" value="Genomic_DNA"/>
</dbReference>
<dbReference type="KEGG" id="bao:BAMF_1273"/>
<dbReference type="RefSeq" id="WP_013351877.1">
    <property type="nucleotide sequence ID" value="NC_014551.1"/>
</dbReference>
<dbReference type="InterPro" id="IPR000182">
    <property type="entry name" value="GNAT_dom"/>
</dbReference>
<dbReference type="Pfam" id="PF00583">
    <property type="entry name" value="Acetyltransf_1"/>
    <property type="match status" value="1"/>
</dbReference>
<dbReference type="GO" id="GO:0016747">
    <property type="term" value="F:acyltransferase activity, transferring groups other than amino-acyl groups"/>
    <property type="evidence" value="ECO:0007669"/>
    <property type="project" value="InterPro"/>
</dbReference>
<evidence type="ECO:0000259" key="1">
    <source>
        <dbReference type="PROSITE" id="PS51186"/>
    </source>
</evidence>
<proteinExistence type="predicted"/>
<reference evidence="2 3" key="1">
    <citation type="journal article" date="2011" name="Int. J. Syst. Evol. Microbiol.">
        <title>Relationship of Bacillus amyloliquefaciens clades associated with strains DSM 7T and FZB42T: a proposal for Bacillus amyloliquefaciens subsp. amyloliquefaciens subsp. nov. and Bacillus amyloliquefaciens subsp. plantarum subsp. nov. based on complete genome sequence comparisons.</title>
        <authorList>
            <person name="Borriss R."/>
            <person name="Chen X.H."/>
            <person name="Rueckert C."/>
            <person name="Blom J."/>
            <person name="Becker A."/>
            <person name="Baumgarth B."/>
            <person name="Fan B."/>
            <person name="Pukall R."/>
            <person name="Schumann P."/>
            <person name="Sproer C."/>
            <person name="Junge H."/>
            <person name="Vater J."/>
            <person name="Puhler A."/>
            <person name="Klenk H.P."/>
        </authorList>
    </citation>
    <scope>NUCLEOTIDE SEQUENCE [LARGE SCALE GENOMIC DNA]</scope>
    <source>
        <strain evidence="3">DSM 7</strain>
    </source>
</reference>
<keyword evidence="3" id="KW-1185">Reference proteome</keyword>
<reference evidence="3" key="2">
    <citation type="journal article" date="2011" name="J. Biotechnol.">
        <title>Genome sequence of B. amyloliquefaciens type strain DSM7(T) reveals differences to plant-associated B. amyloliquefaciens FZB42.</title>
        <authorList>
            <person name="Ruckert C."/>
            <person name="Blom J."/>
            <person name="Chen X."/>
            <person name="Reva O."/>
            <person name="Borriss R."/>
        </authorList>
    </citation>
    <scope>NUCLEOTIDE SEQUENCE [LARGE SCALE GENOMIC DNA]</scope>
    <source>
        <strain evidence="3">DSM 7</strain>
    </source>
</reference>